<organism evidence="4 5">
    <name type="scientific">Frankia canadensis</name>
    <dbReference type="NCBI Taxonomy" id="1836972"/>
    <lineage>
        <taxon>Bacteria</taxon>
        <taxon>Bacillati</taxon>
        <taxon>Actinomycetota</taxon>
        <taxon>Actinomycetes</taxon>
        <taxon>Frankiales</taxon>
        <taxon>Frankiaceae</taxon>
        <taxon>Frankia</taxon>
    </lineage>
</organism>
<gene>
    <name evidence="4" type="ORF">FRACA_3520007</name>
</gene>
<dbReference type="GO" id="GO:0008270">
    <property type="term" value="F:zinc ion binding"/>
    <property type="evidence" value="ECO:0007669"/>
    <property type="project" value="InterPro"/>
</dbReference>
<proteinExistence type="inferred from homology"/>
<evidence type="ECO:0000313" key="5">
    <source>
        <dbReference type="Proteomes" id="UP000234331"/>
    </source>
</evidence>
<dbReference type="GO" id="GO:0003676">
    <property type="term" value="F:nucleic acid binding"/>
    <property type="evidence" value="ECO:0007669"/>
    <property type="project" value="InterPro"/>
</dbReference>
<reference evidence="4 5" key="1">
    <citation type="submission" date="2017-06" db="EMBL/GenBank/DDBJ databases">
        <authorList>
            <person name="Kim H.J."/>
            <person name="Triplett B.A."/>
        </authorList>
    </citation>
    <scope>NUCLEOTIDE SEQUENCE [LARGE SCALE GENOMIC DNA]</scope>
    <source>
        <strain evidence="4">FRACA_ARgP5</strain>
    </source>
</reference>
<evidence type="ECO:0000256" key="1">
    <source>
        <dbReference type="ARBA" id="ARBA00023450"/>
    </source>
</evidence>
<evidence type="ECO:0000259" key="3">
    <source>
        <dbReference type="SMART" id="SM00507"/>
    </source>
</evidence>
<feature type="domain" description="HNH nuclease" evidence="3">
    <location>
        <begin position="62"/>
        <end position="114"/>
    </location>
</feature>
<sequence>MLVPWNTLLAGGLDPATTSWGLPLPRGVLSRLACDAEITRIILDPAGVPLDVGRTHRVATPAIRRALAARDHGCAFPSCDRPPAWTECHHVTGWENGGPTALSNMILLCGQHHRQVHHDKWTITFEPDGLPSFIPPPHIDPHRRPRRNPYNRPLPNFRQP</sequence>
<evidence type="ECO:0000313" key="4">
    <source>
        <dbReference type="EMBL" id="SNQ49620.1"/>
    </source>
</evidence>
<dbReference type="Gene3D" id="1.10.30.50">
    <property type="match status" value="1"/>
</dbReference>
<name>A0A2I2KVD9_9ACTN</name>
<dbReference type="InterPro" id="IPR003615">
    <property type="entry name" value="HNH_nuc"/>
</dbReference>
<accession>A0A2I2KVD9</accession>
<dbReference type="CDD" id="cd00085">
    <property type="entry name" value="HNHc"/>
    <property type="match status" value="1"/>
</dbReference>
<dbReference type="SMART" id="SM00507">
    <property type="entry name" value="HNHc"/>
    <property type="match status" value="1"/>
</dbReference>
<evidence type="ECO:0000256" key="2">
    <source>
        <dbReference type="SAM" id="MobiDB-lite"/>
    </source>
</evidence>
<dbReference type="Proteomes" id="UP000234331">
    <property type="component" value="Unassembled WGS sequence"/>
</dbReference>
<dbReference type="InterPro" id="IPR002711">
    <property type="entry name" value="HNH"/>
</dbReference>
<dbReference type="AlphaFoldDB" id="A0A2I2KVD9"/>
<dbReference type="InterPro" id="IPR003870">
    <property type="entry name" value="DUF222"/>
</dbReference>
<comment type="similarity">
    <text evidence="1">Belongs to the Rv1128c/1148c/1588c/1702c/1945/3466 family.</text>
</comment>
<dbReference type="Pfam" id="PF01844">
    <property type="entry name" value="HNH"/>
    <property type="match status" value="1"/>
</dbReference>
<feature type="region of interest" description="Disordered" evidence="2">
    <location>
        <begin position="133"/>
        <end position="160"/>
    </location>
</feature>
<feature type="compositionally biased region" description="Low complexity" evidence="2">
    <location>
        <begin position="150"/>
        <end position="160"/>
    </location>
</feature>
<dbReference type="EMBL" id="FZMO01000282">
    <property type="protein sequence ID" value="SNQ49620.1"/>
    <property type="molecule type" value="Genomic_DNA"/>
</dbReference>
<dbReference type="Pfam" id="PF02720">
    <property type="entry name" value="DUF222"/>
    <property type="match status" value="1"/>
</dbReference>
<protein>
    <recommendedName>
        <fullName evidence="3">HNH nuclease domain-containing protein</fullName>
    </recommendedName>
</protein>
<dbReference type="GO" id="GO:0004519">
    <property type="term" value="F:endonuclease activity"/>
    <property type="evidence" value="ECO:0007669"/>
    <property type="project" value="InterPro"/>
</dbReference>
<keyword evidence="5" id="KW-1185">Reference proteome</keyword>